<dbReference type="PROSITE" id="PS50879">
    <property type="entry name" value="RNASE_H_1"/>
    <property type="match status" value="1"/>
</dbReference>
<dbReference type="SUPFAM" id="SSF53098">
    <property type="entry name" value="Ribonuclease H-like"/>
    <property type="match status" value="1"/>
</dbReference>
<dbReference type="OrthoDB" id="5498251at2759"/>
<name>A0A3N4JL68_9PEZI</name>
<evidence type="ECO:0000313" key="3">
    <source>
        <dbReference type="Proteomes" id="UP000276215"/>
    </source>
</evidence>
<dbReference type="InterPro" id="IPR012337">
    <property type="entry name" value="RNaseH-like_sf"/>
</dbReference>
<reference evidence="2 3" key="1">
    <citation type="journal article" date="2018" name="Nat. Ecol. Evol.">
        <title>Pezizomycetes genomes reveal the molecular basis of ectomycorrhizal truffle lifestyle.</title>
        <authorList>
            <person name="Murat C."/>
            <person name="Payen T."/>
            <person name="Noel B."/>
            <person name="Kuo A."/>
            <person name="Morin E."/>
            <person name="Chen J."/>
            <person name="Kohler A."/>
            <person name="Krizsan K."/>
            <person name="Balestrini R."/>
            <person name="Da Silva C."/>
            <person name="Montanini B."/>
            <person name="Hainaut M."/>
            <person name="Levati E."/>
            <person name="Barry K.W."/>
            <person name="Belfiori B."/>
            <person name="Cichocki N."/>
            <person name="Clum A."/>
            <person name="Dockter R.B."/>
            <person name="Fauchery L."/>
            <person name="Guy J."/>
            <person name="Iotti M."/>
            <person name="Le Tacon F."/>
            <person name="Lindquist E.A."/>
            <person name="Lipzen A."/>
            <person name="Malagnac F."/>
            <person name="Mello A."/>
            <person name="Molinier V."/>
            <person name="Miyauchi S."/>
            <person name="Poulain J."/>
            <person name="Riccioni C."/>
            <person name="Rubini A."/>
            <person name="Sitrit Y."/>
            <person name="Splivallo R."/>
            <person name="Traeger S."/>
            <person name="Wang M."/>
            <person name="Zifcakova L."/>
            <person name="Wipf D."/>
            <person name="Zambonelli A."/>
            <person name="Paolocci F."/>
            <person name="Nowrousian M."/>
            <person name="Ottonello S."/>
            <person name="Baldrian P."/>
            <person name="Spatafora J.W."/>
            <person name="Henrissat B."/>
            <person name="Nagy L.G."/>
            <person name="Aury J.M."/>
            <person name="Wincker P."/>
            <person name="Grigoriev I.V."/>
            <person name="Bonfante P."/>
            <person name="Martin F.M."/>
        </authorList>
    </citation>
    <scope>NUCLEOTIDE SEQUENCE [LARGE SCALE GENOMIC DNA]</scope>
    <source>
        <strain evidence="2 3">120613-1</strain>
    </source>
</reference>
<dbReference type="Gene3D" id="3.30.420.10">
    <property type="entry name" value="Ribonuclease H-like superfamily/Ribonuclease H"/>
    <property type="match status" value="1"/>
</dbReference>
<dbReference type="InterPro" id="IPR002156">
    <property type="entry name" value="RNaseH_domain"/>
</dbReference>
<dbReference type="EMBL" id="ML120399">
    <property type="protein sequence ID" value="RPA98027.1"/>
    <property type="molecule type" value="Genomic_DNA"/>
</dbReference>
<feature type="domain" description="RNase H type-1" evidence="1">
    <location>
        <begin position="180"/>
        <end position="309"/>
    </location>
</feature>
<dbReference type="GO" id="GO:0004523">
    <property type="term" value="F:RNA-DNA hybrid ribonuclease activity"/>
    <property type="evidence" value="ECO:0007669"/>
    <property type="project" value="InterPro"/>
</dbReference>
<gene>
    <name evidence="2" type="ORF">L873DRAFT_1915427</name>
</gene>
<dbReference type="Proteomes" id="UP000276215">
    <property type="component" value="Unassembled WGS sequence"/>
</dbReference>
<dbReference type="GO" id="GO:0003676">
    <property type="term" value="F:nucleic acid binding"/>
    <property type="evidence" value="ECO:0007669"/>
    <property type="project" value="InterPro"/>
</dbReference>
<protein>
    <recommendedName>
        <fullName evidence="1">RNase H type-1 domain-containing protein</fullName>
    </recommendedName>
</protein>
<keyword evidence="3" id="KW-1185">Reference proteome</keyword>
<evidence type="ECO:0000259" key="1">
    <source>
        <dbReference type="PROSITE" id="PS50879"/>
    </source>
</evidence>
<dbReference type="InterPro" id="IPR036397">
    <property type="entry name" value="RNaseH_sf"/>
</dbReference>
<proteinExistence type="predicted"/>
<sequence length="468" mass="53214">MALNWSAHINYWLAQGVGVRNRISAISRRFGSFGGSGVWEMFRLFQGAYLPTVYYGLEWLTNYKDYVARIQVHVNNTLRHLFRMPIKLANNILLAKMGTPPVCLQGHYLQRCCFVQMMVYRFCDDFPWFGDIRNDWEFDNYEVSLLSTDRSTDNIPDIMIHDDKATSSIRHSTAIDLAVDEGIHIIYMDGSHGGGHSGATWLQYDRGMTMGAIGHSLPPLWSALECEIYARYGALSTIDDRLPILLFSHCQPAIQLLHDLPSSGSRSGILHLFADVLSRVGPISIGWVPGHLDIPGNVYVDHEAKRVAQLVPNPVHSDGITFGIRNDMIANELRRLEWAKWHSDQGHGYYDRGPRKPRHLQGPSRLDLFVLIRIRSGTGVKDHDSCAGHELRFHLVSCERFASRRPDREMLFDDKSLAGWVDWWRWHDYLGFNVLAHKSSLGGVQIVGVTPPEVLYLMVVPLLSLRLL</sequence>
<organism evidence="2 3">
    <name type="scientific">Choiromyces venosus 120613-1</name>
    <dbReference type="NCBI Taxonomy" id="1336337"/>
    <lineage>
        <taxon>Eukaryota</taxon>
        <taxon>Fungi</taxon>
        <taxon>Dikarya</taxon>
        <taxon>Ascomycota</taxon>
        <taxon>Pezizomycotina</taxon>
        <taxon>Pezizomycetes</taxon>
        <taxon>Pezizales</taxon>
        <taxon>Tuberaceae</taxon>
        <taxon>Choiromyces</taxon>
    </lineage>
</organism>
<accession>A0A3N4JL68</accession>
<dbReference type="AlphaFoldDB" id="A0A3N4JL68"/>
<evidence type="ECO:0000313" key="2">
    <source>
        <dbReference type="EMBL" id="RPA98027.1"/>
    </source>
</evidence>